<comment type="catalytic activity">
    <reaction evidence="1">
        <text>ATP + protein L-histidine = ADP + protein N-phospho-L-histidine.</text>
        <dbReference type="EC" id="2.7.13.3"/>
    </reaction>
</comment>
<dbReference type="PANTHER" id="PTHR43547:SF2">
    <property type="entry name" value="HYBRID SIGNAL TRANSDUCTION HISTIDINE KINASE C"/>
    <property type="match status" value="1"/>
</dbReference>
<dbReference type="PROSITE" id="PS50110">
    <property type="entry name" value="RESPONSE_REGULATORY"/>
    <property type="match status" value="1"/>
</dbReference>
<dbReference type="AlphaFoldDB" id="A0A2V4AFQ5"/>
<dbReference type="SMART" id="SM00387">
    <property type="entry name" value="HATPase_c"/>
    <property type="match status" value="1"/>
</dbReference>
<keyword evidence="8" id="KW-1185">Reference proteome</keyword>
<dbReference type="InterPro" id="IPR005467">
    <property type="entry name" value="His_kinase_dom"/>
</dbReference>
<organism evidence="7 8">
    <name type="scientific">Marinifilum breve</name>
    <dbReference type="NCBI Taxonomy" id="2184082"/>
    <lineage>
        <taxon>Bacteria</taxon>
        <taxon>Pseudomonadati</taxon>
        <taxon>Bacteroidota</taxon>
        <taxon>Bacteroidia</taxon>
        <taxon>Marinilabiliales</taxon>
        <taxon>Marinifilaceae</taxon>
    </lineage>
</organism>
<sequence length="366" mass="41195">MNTLNVIKLLVVDDKPENLNLISSFFEDSNYFVRTSGSYEETYELCNEIEFDLLLIDIRMPRDGFAFAEKIRVSDLNSNTPVIFMAEKTDQENISKAFKVGCRDVITKPFQLEELLSKVSTHSLLQIQHKQIHELMLAKDKIFSIIGHDLRSPFNSLIGFSKLLLENLEASEDKSSQKYAELICNISTKNLELLDNLLVYARDLEKQAESTLEKIDVHKLISEVLQIVQPTAALKKIQLVQIFGEAKSTFGTKDLIATMIRNILSNAIKFSRQQGFVTVQTRVIGNMIEIDITDTGVGMDANQLNNLFDKEHPQSSLGTSGEMGSGYGLLLSKEIADKHNGEIKVESHVGNGTSFKIRLPIYEESK</sequence>
<dbReference type="GO" id="GO:0000155">
    <property type="term" value="F:phosphorelay sensor kinase activity"/>
    <property type="evidence" value="ECO:0007669"/>
    <property type="project" value="InterPro"/>
</dbReference>
<gene>
    <name evidence="7" type="ORF">DF185_02185</name>
</gene>
<comment type="caution">
    <text evidence="7">The sequence shown here is derived from an EMBL/GenBank/DDBJ whole genome shotgun (WGS) entry which is preliminary data.</text>
</comment>
<dbReference type="PRINTS" id="PR00344">
    <property type="entry name" value="BCTRLSENSOR"/>
</dbReference>
<evidence type="ECO:0000256" key="4">
    <source>
        <dbReference type="PROSITE-ProRule" id="PRU00169"/>
    </source>
</evidence>
<dbReference type="InterPro" id="IPR001789">
    <property type="entry name" value="Sig_transdc_resp-reg_receiver"/>
</dbReference>
<name>A0A2V4AFQ5_9BACT</name>
<evidence type="ECO:0000256" key="1">
    <source>
        <dbReference type="ARBA" id="ARBA00000085"/>
    </source>
</evidence>
<dbReference type="InterPro" id="IPR004358">
    <property type="entry name" value="Sig_transdc_His_kin-like_C"/>
</dbReference>
<dbReference type="OrthoDB" id="9781208at2"/>
<dbReference type="RefSeq" id="WP_110359081.1">
    <property type="nucleotide sequence ID" value="NZ_QFLI01000001.1"/>
</dbReference>
<accession>A0A2V4AFQ5</accession>
<evidence type="ECO:0000313" key="8">
    <source>
        <dbReference type="Proteomes" id="UP000248079"/>
    </source>
</evidence>
<dbReference type="SMART" id="SM00448">
    <property type="entry name" value="REC"/>
    <property type="match status" value="1"/>
</dbReference>
<dbReference type="PROSITE" id="PS50109">
    <property type="entry name" value="HIS_KIN"/>
    <property type="match status" value="1"/>
</dbReference>
<dbReference type="SMART" id="SM00388">
    <property type="entry name" value="HisKA"/>
    <property type="match status" value="1"/>
</dbReference>
<dbReference type="InterPro" id="IPR003661">
    <property type="entry name" value="HisK_dim/P_dom"/>
</dbReference>
<keyword evidence="3 4" id="KW-0597">Phosphoprotein</keyword>
<protein>
    <recommendedName>
        <fullName evidence="2">histidine kinase</fullName>
        <ecNumber evidence="2">2.7.13.3</ecNumber>
    </recommendedName>
</protein>
<feature type="domain" description="Response regulatory" evidence="6">
    <location>
        <begin position="8"/>
        <end position="123"/>
    </location>
</feature>
<dbReference type="SUPFAM" id="SSF52172">
    <property type="entry name" value="CheY-like"/>
    <property type="match status" value="1"/>
</dbReference>
<dbReference type="InterPro" id="IPR011006">
    <property type="entry name" value="CheY-like_superfamily"/>
</dbReference>
<dbReference type="SUPFAM" id="SSF55874">
    <property type="entry name" value="ATPase domain of HSP90 chaperone/DNA topoisomerase II/histidine kinase"/>
    <property type="match status" value="1"/>
</dbReference>
<dbReference type="Pfam" id="PF02518">
    <property type="entry name" value="HATPase_c"/>
    <property type="match status" value="1"/>
</dbReference>
<evidence type="ECO:0000259" key="6">
    <source>
        <dbReference type="PROSITE" id="PS50110"/>
    </source>
</evidence>
<evidence type="ECO:0000256" key="3">
    <source>
        <dbReference type="ARBA" id="ARBA00022553"/>
    </source>
</evidence>
<dbReference type="Gene3D" id="3.30.565.10">
    <property type="entry name" value="Histidine kinase-like ATPase, C-terminal domain"/>
    <property type="match status" value="1"/>
</dbReference>
<proteinExistence type="predicted"/>
<dbReference type="Proteomes" id="UP000248079">
    <property type="component" value="Unassembled WGS sequence"/>
</dbReference>
<dbReference type="CDD" id="cd00082">
    <property type="entry name" value="HisKA"/>
    <property type="match status" value="1"/>
</dbReference>
<reference evidence="7 8" key="1">
    <citation type="submission" date="2018-05" db="EMBL/GenBank/DDBJ databases">
        <title>Marinifilum breve JC075T sp. nov., a marine bacterium isolated from Yongle Blue Hole in the South China Sea.</title>
        <authorList>
            <person name="Fu T."/>
        </authorList>
    </citation>
    <scope>NUCLEOTIDE SEQUENCE [LARGE SCALE GENOMIC DNA]</scope>
    <source>
        <strain evidence="7 8">JC075</strain>
    </source>
</reference>
<dbReference type="Pfam" id="PF00072">
    <property type="entry name" value="Response_reg"/>
    <property type="match status" value="1"/>
</dbReference>
<dbReference type="InterPro" id="IPR036890">
    <property type="entry name" value="HATPase_C_sf"/>
</dbReference>
<evidence type="ECO:0000313" key="7">
    <source>
        <dbReference type="EMBL" id="PXY02924.1"/>
    </source>
</evidence>
<dbReference type="Gene3D" id="1.10.287.130">
    <property type="match status" value="1"/>
</dbReference>
<evidence type="ECO:0000259" key="5">
    <source>
        <dbReference type="PROSITE" id="PS50109"/>
    </source>
</evidence>
<evidence type="ECO:0000256" key="2">
    <source>
        <dbReference type="ARBA" id="ARBA00012438"/>
    </source>
</evidence>
<dbReference type="Gene3D" id="3.40.50.2300">
    <property type="match status" value="1"/>
</dbReference>
<dbReference type="PANTHER" id="PTHR43547">
    <property type="entry name" value="TWO-COMPONENT HISTIDINE KINASE"/>
    <property type="match status" value="1"/>
</dbReference>
<dbReference type="EC" id="2.7.13.3" evidence="2"/>
<dbReference type="InterPro" id="IPR003594">
    <property type="entry name" value="HATPase_dom"/>
</dbReference>
<feature type="domain" description="Histidine kinase" evidence="5">
    <location>
        <begin position="145"/>
        <end position="363"/>
    </location>
</feature>
<dbReference type="EMBL" id="QFLI01000001">
    <property type="protein sequence ID" value="PXY02924.1"/>
    <property type="molecule type" value="Genomic_DNA"/>
</dbReference>
<feature type="modified residue" description="4-aspartylphosphate" evidence="4">
    <location>
        <position position="57"/>
    </location>
</feature>
<dbReference type="Pfam" id="PF00512">
    <property type="entry name" value="HisKA"/>
    <property type="match status" value="1"/>
</dbReference>